<name>A0AAV5UL75_9BILA</name>
<feature type="region of interest" description="Disordered" evidence="1">
    <location>
        <begin position="1"/>
        <end position="67"/>
    </location>
</feature>
<evidence type="ECO:0000313" key="3">
    <source>
        <dbReference type="Proteomes" id="UP001432027"/>
    </source>
</evidence>
<evidence type="ECO:0000256" key="1">
    <source>
        <dbReference type="SAM" id="MobiDB-lite"/>
    </source>
</evidence>
<evidence type="ECO:0000313" key="2">
    <source>
        <dbReference type="EMBL" id="GMT07816.1"/>
    </source>
</evidence>
<feature type="non-terminal residue" evidence="2">
    <location>
        <position position="1"/>
    </location>
</feature>
<organism evidence="2 3">
    <name type="scientific">Pristionchus entomophagus</name>
    <dbReference type="NCBI Taxonomy" id="358040"/>
    <lineage>
        <taxon>Eukaryota</taxon>
        <taxon>Metazoa</taxon>
        <taxon>Ecdysozoa</taxon>
        <taxon>Nematoda</taxon>
        <taxon>Chromadorea</taxon>
        <taxon>Rhabditida</taxon>
        <taxon>Rhabditina</taxon>
        <taxon>Diplogasteromorpha</taxon>
        <taxon>Diplogasteroidea</taxon>
        <taxon>Neodiplogasteridae</taxon>
        <taxon>Pristionchus</taxon>
    </lineage>
</organism>
<proteinExistence type="predicted"/>
<dbReference type="Proteomes" id="UP001432027">
    <property type="component" value="Unassembled WGS sequence"/>
</dbReference>
<comment type="caution">
    <text evidence="2">The sequence shown here is derived from an EMBL/GenBank/DDBJ whole genome shotgun (WGS) entry which is preliminary data.</text>
</comment>
<sequence>GRSSHRRRNDGARRRAGATDGSRPFPTPPREDDQIDNRQGGDAYHRASAPTQLLPPGTARGHQGVDD</sequence>
<keyword evidence="3" id="KW-1185">Reference proteome</keyword>
<dbReference type="AlphaFoldDB" id="A0AAV5UL75"/>
<dbReference type="EMBL" id="BTSX01000006">
    <property type="protein sequence ID" value="GMT07816.1"/>
    <property type="molecule type" value="Genomic_DNA"/>
</dbReference>
<protein>
    <submittedName>
        <fullName evidence="2">Uncharacterized protein</fullName>
    </submittedName>
</protein>
<reference evidence="2" key="1">
    <citation type="submission" date="2023-10" db="EMBL/GenBank/DDBJ databases">
        <title>Genome assembly of Pristionchus species.</title>
        <authorList>
            <person name="Yoshida K."/>
            <person name="Sommer R.J."/>
        </authorList>
    </citation>
    <scope>NUCLEOTIDE SEQUENCE</scope>
    <source>
        <strain evidence="2">RS0144</strain>
    </source>
</reference>
<gene>
    <name evidence="2" type="ORF">PENTCL1PPCAC_29990</name>
</gene>
<accession>A0AAV5UL75</accession>
<feature type="non-terminal residue" evidence="2">
    <location>
        <position position="67"/>
    </location>
</feature>